<keyword evidence="1" id="KW-0732">Signal</keyword>
<sequence length="462" mass="52229">MKKYVTLLMILVLVMGIIPIQTYAADGSEQGLDLQKIFKEVINKTADYFKQIANRFSDMGNHWANVTVGKLVELGILDGYGDGTFRPNNTITRAEFAKVVRTSLRLDTIKGNSFNDTKKHWAKDEIHTLVKKGIILPSEYGDNYEPDKNITRIEMAKMIVRAVGLDEKAKELAGQKTKFNDDNTIKSEDKGYIIIASQNGIINGYPDNTFKPNGEATRAEASQMIVNMFDALDRGINAGEESNSQEDTSQEIKYSKNLLNTKYVNADEFEIDENGQIIIQGNEVKGALIDNLDEKVIKVASALVENPYKENYVKVKYFEDDEVPAVIIGFAENKAQTNIGLYMFRFSFAEKQFKDISIYDKRLSSKATIRLTLGKLFDRNTEDGFVDPEYRERLEKSLIALFGEVGKDITDYAVEKLLEKRKKGDGALKGVCETKTFGNIQVDYWNHPILSDPNINLYFTIK</sequence>
<dbReference type="OrthoDB" id="174569at2"/>
<dbReference type="Proteomes" id="UP000183967">
    <property type="component" value="Unassembled WGS sequence"/>
</dbReference>
<dbReference type="AlphaFoldDB" id="A0A1M5S2B7"/>
<evidence type="ECO:0000259" key="2">
    <source>
        <dbReference type="PROSITE" id="PS51272"/>
    </source>
</evidence>
<feature type="chain" id="PRO_5012997061" evidence="1">
    <location>
        <begin position="25"/>
        <end position="462"/>
    </location>
</feature>
<evidence type="ECO:0000313" key="4">
    <source>
        <dbReference type="Proteomes" id="UP000183967"/>
    </source>
</evidence>
<dbReference type="PANTHER" id="PTHR43308">
    <property type="entry name" value="OUTER MEMBRANE PROTEIN ALPHA-RELATED"/>
    <property type="match status" value="1"/>
</dbReference>
<gene>
    <name evidence="3" type="ORF">SAMN02745135_00445</name>
</gene>
<dbReference type="EMBL" id="FQXO01000009">
    <property type="protein sequence ID" value="SHH32596.1"/>
    <property type="molecule type" value="Genomic_DNA"/>
</dbReference>
<reference evidence="4" key="1">
    <citation type="submission" date="2016-11" db="EMBL/GenBank/DDBJ databases">
        <authorList>
            <person name="Varghese N."/>
            <person name="Submissions S."/>
        </authorList>
    </citation>
    <scope>NUCLEOTIDE SEQUENCE [LARGE SCALE GENOMIC DNA]</scope>
    <source>
        <strain evidence="4">DSM 13643</strain>
    </source>
</reference>
<dbReference type="RefSeq" id="WP_083599479.1">
    <property type="nucleotide sequence ID" value="NZ_FQXO01000009.1"/>
</dbReference>
<feature type="domain" description="SLH" evidence="2">
    <location>
        <begin position="176"/>
        <end position="239"/>
    </location>
</feature>
<dbReference type="PROSITE" id="PS51272">
    <property type="entry name" value="SLH"/>
    <property type="match status" value="3"/>
</dbReference>
<feature type="domain" description="SLH" evidence="2">
    <location>
        <begin position="109"/>
        <end position="173"/>
    </location>
</feature>
<dbReference type="Pfam" id="PF00395">
    <property type="entry name" value="SLH"/>
    <property type="match status" value="3"/>
</dbReference>
<dbReference type="InterPro" id="IPR051465">
    <property type="entry name" value="Cell_Envelope_Struct_Comp"/>
</dbReference>
<dbReference type="InterPro" id="IPR001119">
    <property type="entry name" value="SLH_dom"/>
</dbReference>
<protein>
    <submittedName>
        <fullName evidence="3">S-layer homology domain-containing protein</fullName>
    </submittedName>
</protein>
<organism evidence="3 4">
    <name type="scientific">Caloranaerobacter azorensis DSM 13643</name>
    <dbReference type="NCBI Taxonomy" id="1121264"/>
    <lineage>
        <taxon>Bacteria</taxon>
        <taxon>Bacillati</taxon>
        <taxon>Bacillota</taxon>
        <taxon>Tissierellia</taxon>
        <taxon>Tissierellales</taxon>
        <taxon>Thermohalobacteraceae</taxon>
        <taxon>Caloranaerobacter</taxon>
    </lineage>
</organism>
<dbReference type="PANTHER" id="PTHR43308:SF5">
    <property type="entry name" value="S-LAYER PROTEIN _ PEPTIDOGLYCAN ENDO-BETA-N-ACETYLGLUCOSAMINIDASE"/>
    <property type="match status" value="1"/>
</dbReference>
<name>A0A1M5S2B7_9FIRM</name>
<feature type="signal peptide" evidence="1">
    <location>
        <begin position="1"/>
        <end position="24"/>
    </location>
</feature>
<evidence type="ECO:0000256" key="1">
    <source>
        <dbReference type="SAM" id="SignalP"/>
    </source>
</evidence>
<accession>A0A1M5S2B7</accession>
<evidence type="ECO:0000313" key="3">
    <source>
        <dbReference type="EMBL" id="SHH32596.1"/>
    </source>
</evidence>
<keyword evidence="4" id="KW-1185">Reference proteome</keyword>
<proteinExistence type="predicted"/>
<feature type="domain" description="SLH" evidence="2">
    <location>
        <begin position="51"/>
        <end position="108"/>
    </location>
</feature>